<reference evidence="1 2" key="1">
    <citation type="journal article" date="2021" name="Elife">
        <title>Chloroplast acquisition without the gene transfer in kleptoplastic sea slugs, Plakobranchus ocellatus.</title>
        <authorList>
            <person name="Maeda T."/>
            <person name="Takahashi S."/>
            <person name="Yoshida T."/>
            <person name="Shimamura S."/>
            <person name="Takaki Y."/>
            <person name="Nagai Y."/>
            <person name="Toyoda A."/>
            <person name="Suzuki Y."/>
            <person name="Arimoto A."/>
            <person name="Ishii H."/>
            <person name="Satoh N."/>
            <person name="Nishiyama T."/>
            <person name="Hasebe M."/>
            <person name="Maruyama T."/>
            <person name="Minagawa J."/>
            <person name="Obokata J."/>
            <person name="Shigenobu S."/>
        </authorList>
    </citation>
    <scope>NUCLEOTIDE SEQUENCE [LARGE SCALE GENOMIC DNA]</scope>
</reference>
<keyword evidence="2" id="KW-1185">Reference proteome</keyword>
<dbReference type="Proteomes" id="UP000762676">
    <property type="component" value="Unassembled WGS sequence"/>
</dbReference>
<evidence type="ECO:0000313" key="2">
    <source>
        <dbReference type="Proteomes" id="UP000762676"/>
    </source>
</evidence>
<dbReference type="AlphaFoldDB" id="A0AAV4JJZ4"/>
<organism evidence="1 2">
    <name type="scientific">Elysia marginata</name>
    <dbReference type="NCBI Taxonomy" id="1093978"/>
    <lineage>
        <taxon>Eukaryota</taxon>
        <taxon>Metazoa</taxon>
        <taxon>Spiralia</taxon>
        <taxon>Lophotrochozoa</taxon>
        <taxon>Mollusca</taxon>
        <taxon>Gastropoda</taxon>
        <taxon>Heterobranchia</taxon>
        <taxon>Euthyneura</taxon>
        <taxon>Panpulmonata</taxon>
        <taxon>Sacoglossa</taxon>
        <taxon>Placobranchoidea</taxon>
        <taxon>Plakobranchidae</taxon>
        <taxon>Elysia</taxon>
    </lineage>
</organism>
<proteinExistence type="predicted"/>
<name>A0AAV4JJZ4_9GAST</name>
<protein>
    <submittedName>
        <fullName evidence="1">Uncharacterized protein</fullName>
    </submittedName>
</protein>
<sequence length="209" mass="23064">MVYVIFVNLLNIGREIVRNGGRNVAASVVSMRGSDSEESAVSLNRGVKEAQAQENELLTCNTSVSLTEKGPSRQIVLSPQVQRKMYPGKYMDKRLLCVSVLRDTGYTFIVVKRSLLPPRSLTENEVTYVLMDWTTRSAPIAKVQVTTPLYNGELRALAVENPIADMIIGNIDVASEGGKEEKEAIGAVQTRKAAMKQRENIDECEEATD</sequence>
<evidence type="ECO:0000313" key="1">
    <source>
        <dbReference type="EMBL" id="GFS22725.1"/>
    </source>
</evidence>
<accession>A0AAV4JJZ4</accession>
<gene>
    <name evidence="1" type="ORF">ElyMa_005115700</name>
</gene>
<comment type="caution">
    <text evidence="1">The sequence shown here is derived from an EMBL/GenBank/DDBJ whole genome shotgun (WGS) entry which is preliminary data.</text>
</comment>
<dbReference type="EMBL" id="BMAT01010226">
    <property type="protein sequence ID" value="GFS22725.1"/>
    <property type="molecule type" value="Genomic_DNA"/>
</dbReference>